<comment type="caution">
    <text evidence="1">The sequence shown here is derived from an EMBL/GenBank/DDBJ whole genome shotgun (WGS) entry which is preliminary data.</text>
</comment>
<dbReference type="EMBL" id="JAAAXW010000679">
    <property type="protein sequence ID" value="KAF9536501.1"/>
    <property type="molecule type" value="Genomic_DNA"/>
</dbReference>
<accession>A0A9P6JXB8</accession>
<dbReference type="AlphaFoldDB" id="A0A9P6JXB8"/>
<evidence type="ECO:0000313" key="2">
    <source>
        <dbReference type="Proteomes" id="UP000723463"/>
    </source>
</evidence>
<keyword evidence="2" id="KW-1185">Reference proteome</keyword>
<proteinExistence type="predicted"/>
<feature type="non-terminal residue" evidence="1">
    <location>
        <position position="1"/>
    </location>
</feature>
<name>A0A9P6JXB8_9FUNG</name>
<sequence length="245" mass="27793">MATNIQLLSTQTPATQEKVVLPLKHRTWITNNHSISFTSFVKHFEYYDQATANSDYKNILDGAKFTNSVRQKLRSDFKFFQENMAKDFWVRRLQARNTRIAVTRTSIALQDAGAKEAQRNLENYSAACAQRQTFSEDLEDHGYDNDGHDNTHTDEMVISGGPNHESADDQAEDLKSIKEVARMSASPFLPLIEYIYAKIQGGSPMMPSIPLHFPGSNIQELYIFAHNNLQTQAGSKKFDIDKNVL</sequence>
<evidence type="ECO:0000313" key="1">
    <source>
        <dbReference type="EMBL" id="KAF9536501.1"/>
    </source>
</evidence>
<dbReference type="Proteomes" id="UP000723463">
    <property type="component" value="Unassembled WGS sequence"/>
</dbReference>
<gene>
    <name evidence="1" type="ORF">EC957_010609</name>
</gene>
<reference evidence="1" key="1">
    <citation type="journal article" date="2020" name="Fungal Divers.">
        <title>Resolving the Mortierellaceae phylogeny through synthesis of multi-gene phylogenetics and phylogenomics.</title>
        <authorList>
            <person name="Vandepol N."/>
            <person name="Liber J."/>
            <person name="Desiro A."/>
            <person name="Na H."/>
            <person name="Kennedy M."/>
            <person name="Barry K."/>
            <person name="Grigoriev I.V."/>
            <person name="Miller A.N."/>
            <person name="O'Donnell K."/>
            <person name="Stajich J.E."/>
            <person name="Bonito G."/>
        </authorList>
    </citation>
    <scope>NUCLEOTIDE SEQUENCE</scope>
    <source>
        <strain evidence="1">NRRL 2591</strain>
    </source>
</reference>
<organism evidence="1 2">
    <name type="scientific">Mortierella hygrophila</name>
    <dbReference type="NCBI Taxonomy" id="979708"/>
    <lineage>
        <taxon>Eukaryota</taxon>
        <taxon>Fungi</taxon>
        <taxon>Fungi incertae sedis</taxon>
        <taxon>Mucoromycota</taxon>
        <taxon>Mortierellomycotina</taxon>
        <taxon>Mortierellomycetes</taxon>
        <taxon>Mortierellales</taxon>
        <taxon>Mortierellaceae</taxon>
        <taxon>Mortierella</taxon>
    </lineage>
</organism>
<protein>
    <submittedName>
        <fullName evidence="1">Uncharacterized protein</fullName>
    </submittedName>
</protein>